<evidence type="ECO:0000313" key="3">
    <source>
        <dbReference type="Proteomes" id="UP000199081"/>
    </source>
</evidence>
<comment type="function">
    <text evidence="1">Catalyzes the cleavage of 5-oxoproline to form L-glutamate coupled to the hydrolysis of ATP to ADP and inorganic phosphate.</text>
</comment>
<dbReference type="Pfam" id="PF03746">
    <property type="entry name" value="LamB_YcsF"/>
    <property type="match status" value="1"/>
</dbReference>
<dbReference type="SUPFAM" id="SSF88713">
    <property type="entry name" value="Glycoside hydrolase/deacetylase"/>
    <property type="match status" value="1"/>
</dbReference>
<sequence>MKTIDLNCDLGESFGAYTLGLDKDILPYISSANIACGFHASDPMVMAQTVAEAEKNNVAIGAHPGFYDLMGFGRRNMTISADEARNYIKYQIGALSAFSKTGKLHHVKPHGALYNMASTDYQLARAICQGIREVDDELILYGLANSQLIRAAQDTGLSYAQEVFADRNYNDDGTLVHRQHEDALITDEDVAVERVVQMVEEGNVKSVTGKWIDLQPDTICVHGDNPKAVQFATRIHKALTEKGVTITPVNGRLG</sequence>
<comment type="catalytic activity">
    <reaction evidence="1">
        <text>5-oxo-L-proline + ATP + 2 H2O = L-glutamate + ADP + phosphate + H(+)</text>
        <dbReference type="Rhea" id="RHEA:10348"/>
        <dbReference type="ChEBI" id="CHEBI:15377"/>
        <dbReference type="ChEBI" id="CHEBI:15378"/>
        <dbReference type="ChEBI" id="CHEBI:29985"/>
        <dbReference type="ChEBI" id="CHEBI:30616"/>
        <dbReference type="ChEBI" id="CHEBI:43474"/>
        <dbReference type="ChEBI" id="CHEBI:58402"/>
        <dbReference type="ChEBI" id="CHEBI:456216"/>
        <dbReference type="EC" id="3.5.2.9"/>
    </reaction>
</comment>
<dbReference type="PANTHER" id="PTHR30292">
    <property type="entry name" value="UNCHARACTERIZED PROTEIN YBGL-RELATED"/>
    <property type="match status" value="1"/>
</dbReference>
<dbReference type="PANTHER" id="PTHR30292:SF0">
    <property type="entry name" value="5-OXOPROLINASE SUBUNIT A"/>
    <property type="match status" value="1"/>
</dbReference>
<dbReference type="GO" id="GO:0005975">
    <property type="term" value="P:carbohydrate metabolic process"/>
    <property type="evidence" value="ECO:0007669"/>
    <property type="project" value="InterPro"/>
</dbReference>
<dbReference type="Proteomes" id="UP000199081">
    <property type="component" value="Unassembled WGS sequence"/>
</dbReference>
<dbReference type="GO" id="GO:0017168">
    <property type="term" value="F:5-oxoprolinase (ATP-hydrolyzing) activity"/>
    <property type="evidence" value="ECO:0007669"/>
    <property type="project" value="UniProtKB-UniRule"/>
</dbReference>
<name>A0A1H7P774_9LACT</name>
<dbReference type="InterPro" id="IPR005501">
    <property type="entry name" value="LamB/YcsF/PxpA-like"/>
</dbReference>
<dbReference type="EMBL" id="FNZU01000018">
    <property type="protein sequence ID" value="SEL31603.1"/>
    <property type="molecule type" value="Genomic_DNA"/>
</dbReference>
<organism evidence="2 3">
    <name type="scientific">Alkalibacterium pelagium</name>
    <dbReference type="NCBI Taxonomy" id="426702"/>
    <lineage>
        <taxon>Bacteria</taxon>
        <taxon>Bacillati</taxon>
        <taxon>Bacillota</taxon>
        <taxon>Bacilli</taxon>
        <taxon>Lactobacillales</taxon>
        <taxon>Carnobacteriaceae</taxon>
        <taxon>Alkalibacterium</taxon>
    </lineage>
</organism>
<keyword evidence="1" id="KW-0378">Hydrolase</keyword>
<dbReference type="NCBIfam" id="NF003814">
    <property type="entry name" value="PRK05406.1-3"/>
    <property type="match status" value="1"/>
</dbReference>
<dbReference type="RefSeq" id="WP_091482855.1">
    <property type="nucleotide sequence ID" value="NZ_BJYC01000022.1"/>
</dbReference>
<dbReference type="NCBIfam" id="NF003816">
    <property type="entry name" value="PRK05406.1-5"/>
    <property type="match status" value="1"/>
</dbReference>
<dbReference type="EC" id="3.5.2.9" evidence="1"/>
<dbReference type="OrthoDB" id="9773478at2"/>
<evidence type="ECO:0000313" key="2">
    <source>
        <dbReference type="EMBL" id="SEL31603.1"/>
    </source>
</evidence>
<evidence type="ECO:0000256" key="1">
    <source>
        <dbReference type="HAMAP-Rule" id="MF_00691"/>
    </source>
</evidence>
<dbReference type="Gene3D" id="3.20.20.370">
    <property type="entry name" value="Glycoside hydrolase/deacetylase"/>
    <property type="match status" value="1"/>
</dbReference>
<reference evidence="3" key="1">
    <citation type="submission" date="2016-10" db="EMBL/GenBank/DDBJ databases">
        <authorList>
            <person name="Varghese N."/>
            <person name="Submissions S."/>
        </authorList>
    </citation>
    <scope>NUCLEOTIDE SEQUENCE [LARGE SCALE GENOMIC DNA]</scope>
    <source>
        <strain evidence="3">DSM 19183</strain>
    </source>
</reference>
<comment type="subunit">
    <text evidence="1">Forms a complex composed of PxpA, PxpB and PxpC.</text>
</comment>
<dbReference type="STRING" id="426702.SAMN04488099_11810"/>
<comment type="similarity">
    <text evidence="1">Belongs to the LamB/PxpA family.</text>
</comment>
<keyword evidence="1" id="KW-0067">ATP-binding</keyword>
<dbReference type="GO" id="GO:0005524">
    <property type="term" value="F:ATP binding"/>
    <property type="evidence" value="ECO:0007669"/>
    <property type="project" value="UniProtKB-UniRule"/>
</dbReference>
<dbReference type="CDD" id="cd10787">
    <property type="entry name" value="LamB_YcsF_like"/>
    <property type="match status" value="1"/>
</dbReference>
<dbReference type="InterPro" id="IPR011330">
    <property type="entry name" value="Glyco_hydro/deAcase_b/a-brl"/>
</dbReference>
<protein>
    <recommendedName>
        <fullName evidence="1">5-oxoprolinase subunit A</fullName>
        <shortName evidence="1">5-OPase subunit A</shortName>
        <ecNumber evidence="1">3.5.2.9</ecNumber>
    </recommendedName>
    <alternativeName>
        <fullName evidence="1">5-oxoprolinase (ATP-hydrolyzing) subunit A</fullName>
    </alternativeName>
</protein>
<dbReference type="HAMAP" id="MF_00691">
    <property type="entry name" value="PxpA"/>
    <property type="match status" value="1"/>
</dbReference>
<gene>
    <name evidence="1" type="primary">pxpA</name>
    <name evidence="2" type="ORF">SAMN04488099_11810</name>
</gene>
<keyword evidence="1" id="KW-0547">Nucleotide-binding</keyword>
<proteinExistence type="inferred from homology"/>
<dbReference type="AlphaFoldDB" id="A0A1H7P774"/>
<accession>A0A1H7P774</accession>
<keyword evidence="3" id="KW-1185">Reference proteome</keyword>